<protein>
    <submittedName>
        <fullName evidence="1">Uncharacterized protein</fullName>
    </submittedName>
</protein>
<accession>A0A4V6A6H1</accession>
<proteinExistence type="predicted"/>
<reference evidence="1 2" key="1">
    <citation type="journal article" date="2015" name="Genome Biol.">
        <title>Comparative genomics of Steinernema reveals deeply conserved gene regulatory networks.</title>
        <authorList>
            <person name="Dillman A.R."/>
            <person name="Macchietto M."/>
            <person name="Porter C.F."/>
            <person name="Rogers A."/>
            <person name="Williams B."/>
            <person name="Antoshechkin I."/>
            <person name="Lee M.M."/>
            <person name="Goodwin Z."/>
            <person name="Lu X."/>
            <person name="Lewis E.E."/>
            <person name="Goodrich-Blair H."/>
            <person name="Stock S.P."/>
            <person name="Adams B.J."/>
            <person name="Sternberg P.W."/>
            <person name="Mortazavi A."/>
        </authorList>
    </citation>
    <scope>NUCLEOTIDE SEQUENCE [LARGE SCALE GENOMIC DNA]</scope>
    <source>
        <strain evidence="1 2">ALL</strain>
    </source>
</reference>
<reference evidence="1 2" key="2">
    <citation type="journal article" date="2019" name="G3 (Bethesda)">
        <title>Hybrid Assembly of the Genome of the Entomopathogenic Nematode Steinernema carpocapsae Identifies the X-Chromosome.</title>
        <authorList>
            <person name="Serra L."/>
            <person name="Macchietto M."/>
            <person name="Macias-Munoz A."/>
            <person name="McGill C.J."/>
            <person name="Rodriguez I.M."/>
            <person name="Rodriguez B."/>
            <person name="Murad R."/>
            <person name="Mortazavi A."/>
        </authorList>
    </citation>
    <scope>NUCLEOTIDE SEQUENCE [LARGE SCALE GENOMIC DNA]</scope>
    <source>
        <strain evidence="1 2">ALL</strain>
    </source>
</reference>
<dbReference type="Proteomes" id="UP000298663">
    <property type="component" value="Unassembled WGS sequence"/>
</dbReference>
<sequence length="73" mass="8380">MTRAKVISRGKPSNTSDPLVKQRKILWEIVESLLGVRPTRIWAQKIWKRSVEAADTPKRILSPTGRSLKRQSQ</sequence>
<gene>
    <name evidence="1" type="ORF">L596_008878</name>
</gene>
<evidence type="ECO:0000313" key="1">
    <source>
        <dbReference type="EMBL" id="TKR94615.1"/>
    </source>
</evidence>
<organism evidence="1 2">
    <name type="scientific">Steinernema carpocapsae</name>
    <name type="common">Entomopathogenic nematode</name>
    <dbReference type="NCBI Taxonomy" id="34508"/>
    <lineage>
        <taxon>Eukaryota</taxon>
        <taxon>Metazoa</taxon>
        <taxon>Ecdysozoa</taxon>
        <taxon>Nematoda</taxon>
        <taxon>Chromadorea</taxon>
        <taxon>Rhabditida</taxon>
        <taxon>Tylenchina</taxon>
        <taxon>Panagrolaimomorpha</taxon>
        <taxon>Strongyloidoidea</taxon>
        <taxon>Steinernematidae</taxon>
        <taxon>Steinernema</taxon>
    </lineage>
</organism>
<comment type="caution">
    <text evidence="1">The sequence shown here is derived from an EMBL/GenBank/DDBJ whole genome shotgun (WGS) entry which is preliminary data.</text>
</comment>
<evidence type="ECO:0000313" key="2">
    <source>
        <dbReference type="Proteomes" id="UP000298663"/>
    </source>
</evidence>
<name>A0A4V6A6H1_STECR</name>
<dbReference type="EMBL" id="AZBU02000002">
    <property type="protein sequence ID" value="TKR94615.1"/>
    <property type="molecule type" value="Genomic_DNA"/>
</dbReference>
<keyword evidence="2" id="KW-1185">Reference proteome</keyword>
<dbReference type="AlphaFoldDB" id="A0A4V6A6H1"/>